<evidence type="ECO:0000256" key="7">
    <source>
        <dbReference type="ARBA" id="ARBA00023136"/>
    </source>
</evidence>
<comment type="subcellular location">
    <subcellularLocation>
        <location evidence="1">Membrane</location>
    </subcellularLocation>
</comment>
<dbReference type="AlphaFoldDB" id="A0A1Q9C643"/>
<keyword evidence="10" id="KW-1185">Reference proteome</keyword>
<evidence type="ECO:0000256" key="2">
    <source>
        <dbReference type="ARBA" id="ARBA00006375"/>
    </source>
</evidence>
<protein>
    <submittedName>
        <fullName evidence="9">S-adenosylmethionine mitochondrial carrier protein-like</fullName>
    </submittedName>
</protein>
<evidence type="ECO:0000313" key="9">
    <source>
        <dbReference type="EMBL" id="OLP78394.1"/>
    </source>
</evidence>
<dbReference type="OrthoDB" id="276989at2759"/>
<accession>A0A1Q9C643</accession>
<organism evidence="9 10">
    <name type="scientific">Symbiodinium microadriaticum</name>
    <name type="common">Dinoflagellate</name>
    <name type="synonym">Zooxanthella microadriatica</name>
    <dbReference type="NCBI Taxonomy" id="2951"/>
    <lineage>
        <taxon>Eukaryota</taxon>
        <taxon>Sar</taxon>
        <taxon>Alveolata</taxon>
        <taxon>Dinophyceae</taxon>
        <taxon>Suessiales</taxon>
        <taxon>Symbiodiniaceae</taxon>
        <taxon>Symbiodinium</taxon>
    </lineage>
</organism>
<evidence type="ECO:0000256" key="3">
    <source>
        <dbReference type="ARBA" id="ARBA00022448"/>
    </source>
</evidence>
<sequence>MGMPARLAVFLAPPVLLRGAPCQPRAPHDPPPSLNEAYAAAHDAAVWGTLQACLGEPAEDVACPAGRVWLAQAVRTAPAAYWAAWADALPVLAACSPAFAARAPSGEHVSGASACLRAAAERRSLLVAEGWSEPPAWDELARGAAPRAAEADADIELGEWRPGWQRQASGTRDLFFRDHVLLPSLPPASHAMLRSQAGPHAGAWLTAIPSDPHTSLKGMWSQEDAATRFLVHARALLAMALLPRRLSRLFPRAGKTPALHEVKQRQQAGGGQTLSSVFQGVRSTQTSIFVASLQEYLKLASANLHGVSKDALPTWQVLRTRLNLREDQCTGAAKKKATHLVQEEAMLVYSERGFRGFFAGWVLAEEEFGFYGGGWQVSQLMCLYIRWTLSKHECSPLTGVLADAFTVPRLSAVLLVSLPGSAWHGSRLFFLIYESARHFVERRIPAREVPFALIQMPLFEDWFPRGSVAGGFAGVATTPLDAAKTRIMLTENGMSGLFRGALPRALHSGLGGALWLGAFEWSKMQYWNGQSPELNSSAASLFVPKL</sequence>
<comment type="caution">
    <text evidence="9">The sequence shown here is derived from an EMBL/GenBank/DDBJ whole genome shotgun (WGS) entry which is preliminary data.</text>
</comment>
<gene>
    <name evidence="9" type="ORF">AK812_SmicGene41438</name>
</gene>
<reference evidence="9 10" key="1">
    <citation type="submission" date="2016-02" db="EMBL/GenBank/DDBJ databases">
        <title>Genome analysis of coral dinoflagellate symbionts highlights evolutionary adaptations to a symbiotic lifestyle.</title>
        <authorList>
            <person name="Aranda M."/>
            <person name="Li Y."/>
            <person name="Liew Y.J."/>
            <person name="Baumgarten S."/>
            <person name="Simakov O."/>
            <person name="Wilson M."/>
            <person name="Piel J."/>
            <person name="Ashoor H."/>
            <person name="Bougouffa S."/>
            <person name="Bajic V.B."/>
            <person name="Ryu T."/>
            <person name="Ravasi T."/>
            <person name="Bayer T."/>
            <person name="Micklem G."/>
            <person name="Kim H."/>
            <person name="Bhak J."/>
            <person name="Lajeunesse T.C."/>
            <person name="Voolstra C.R."/>
        </authorList>
    </citation>
    <scope>NUCLEOTIDE SEQUENCE [LARGE SCALE GENOMIC DNA]</scope>
    <source>
        <strain evidence="9 10">CCMP2467</strain>
    </source>
</reference>
<dbReference type="SUPFAM" id="SSF103506">
    <property type="entry name" value="Mitochondrial carrier"/>
    <property type="match status" value="1"/>
</dbReference>
<keyword evidence="3" id="KW-0813">Transport</keyword>
<keyword evidence="8" id="KW-0732">Signal</keyword>
<dbReference type="PANTHER" id="PTHR45667">
    <property type="entry name" value="S-ADENOSYLMETHIONINE MITOCHONDRIAL CARRIER PROTEIN"/>
    <property type="match status" value="1"/>
</dbReference>
<dbReference type="Gene3D" id="1.50.40.10">
    <property type="entry name" value="Mitochondrial carrier domain"/>
    <property type="match status" value="1"/>
</dbReference>
<feature type="chain" id="PRO_5012367316" evidence="8">
    <location>
        <begin position="20"/>
        <end position="546"/>
    </location>
</feature>
<dbReference type="GO" id="GO:0016020">
    <property type="term" value="C:membrane"/>
    <property type="evidence" value="ECO:0007669"/>
    <property type="project" value="UniProtKB-SubCell"/>
</dbReference>
<proteinExistence type="inferred from homology"/>
<comment type="similarity">
    <text evidence="2">Belongs to the mitochondrial carrier (TC 2.A.29) family.</text>
</comment>
<evidence type="ECO:0000313" key="10">
    <source>
        <dbReference type="Proteomes" id="UP000186817"/>
    </source>
</evidence>
<dbReference type="Proteomes" id="UP000186817">
    <property type="component" value="Unassembled WGS sequence"/>
</dbReference>
<evidence type="ECO:0000256" key="4">
    <source>
        <dbReference type="ARBA" id="ARBA00022692"/>
    </source>
</evidence>
<evidence type="ECO:0000256" key="6">
    <source>
        <dbReference type="ARBA" id="ARBA00022989"/>
    </source>
</evidence>
<keyword evidence="4" id="KW-0812">Transmembrane</keyword>
<keyword evidence="5" id="KW-0677">Repeat</keyword>
<keyword evidence="6" id="KW-1133">Transmembrane helix</keyword>
<name>A0A1Q9C643_SYMMI</name>
<feature type="signal peptide" evidence="8">
    <location>
        <begin position="1"/>
        <end position="19"/>
    </location>
</feature>
<evidence type="ECO:0000256" key="8">
    <source>
        <dbReference type="SAM" id="SignalP"/>
    </source>
</evidence>
<dbReference type="InterPro" id="IPR023395">
    <property type="entry name" value="MCP_dom_sf"/>
</dbReference>
<evidence type="ECO:0000256" key="5">
    <source>
        <dbReference type="ARBA" id="ARBA00022737"/>
    </source>
</evidence>
<keyword evidence="7" id="KW-0472">Membrane</keyword>
<evidence type="ECO:0000256" key="1">
    <source>
        <dbReference type="ARBA" id="ARBA00004370"/>
    </source>
</evidence>
<dbReference type="EMBL" id="LSRX01001619">
    <property type="protein sequence ID" value="OLP78394.1"/>
    <property type="molecule type" value="Genomic_DNA"/>
</dbReference>